<dbReference type="PANTHER" id="PTHR43065">
    <property type="entry name" value="SENSOR HISTIDINE KINASE"/>
    <property type="match status" value="1"/>
</dbReference>
<dbReference type="InterPro" id="IPR003661">
    <property type="entry name" value="HisK_dim/P_dom"/>
</dbReference>
<protein>
    <recommendedName>
        <fullName evidence="2">histidine kinase</fullName>
        <ecNumber evidence="2">2.7.13.3</ecNumber>
    </recommendedName>
</protein>
<dbReference type="PANTHER" id="PTHR43065:SF10">
    <property type="entry name" value="PEROXIDE STRESS-ACTIVATED HISTIDINE KINASE MAK3"/>
    <property type="match status" value="1"/>
</dbReference>
<evidence type="ECO:0000256" key="8">
    <source>
        <dbReference type="ARBA" id="ARBA00023012"/>
    </source>
</evidence>
<dbReference type="RefSeq" id="WP_205049904.1">
    <property type="nucleotide sequence ID" value="NZ_JACJKX010000004.1"/>
</dbReference>
<keyword evidence="8" id="KW-0902">Two-component regulatory system</keyword>
<reference evidence="11 12" key="1">
    <citation type="journal article" date="2021" name="Sci. Rep.">
        <title>The distribution of antibiotic resistance genes in chicken gut microbiota commensals.</title>
        <authorList>
            <person name="Juricova H."/>
            <person name="Matiasovicova J."/>
            <person name="Kubasova T."/>
            <person name="Cejkova D."/>
            <person name="Rychlik I."/>
        </authorList>
    </citation>
    <scope>NUCLEOTIDE SEQUENCE [LARGE SCALE GENOMIC DNA]</scope>
    <source>
        <strain evidence="11 12">An562</strain>
    </source>
</reference>
<dbReference type="InterPro" id="IPR036097">
    <property type="entry name" value="HisK_dim/P_sf"/>
</dbReference>
<keyword evidence="9" id="KW-1133">Transmembrane helix</keyword>
<comment type="caution">
    <text evidence="11">The sequence shown here is derived from an EMBL/GenBank/DDBJ whole genome shotgun (WGS) entry which is preliminary data.</text>
</comment>
<keyword evidence="5" id="KW-0547">Nucleotide-binding</keyword>
<feature type="transmembrane region" description="Helical" evidence="9">
    <location>
        <begin position="341"/>
        <end position="364"/>
    </location>
</feature>
<dbReference type="CDD" id="cd00082">
    <property type="entry name" value="HisKA"/>
    <property type="match status" value="1"/>
</dbReference>
<proteinExistence type="predicted"/>
<keyword evidence="7" id="KW-0067">ATP-binding</keyword>
<evidence type="ECO:0000256" key="7">
    <source>
        <dbReference type="ARBA" id="ARBA00022840"/>
    </source>
</evidence>
<dbReference type="Gene3D" id="3.40.190.10">
    <property type="entry name" value="Periplasmic binding protein-like II"/>
    <property type="match status" value="1"/>
</dbReference>
<dbReference type="Gene3D" id="1.10.287.130">
    <property type="match status" value="1"/>
</dbReference>
<keyword evidence="9" id="KW-0812">Transmembrane</keyword>
<keyword evidence="6" id="KW-0418">Kinase</keyword>
<evidence type="ECO:0000259" key="10">
    <source>
        <dbReference type="PROSITE" id="PS50109"/>
    </source>
</evidence>
<dbReference type="Pfam" id="PF12974">
    <property type="entry name" value="Phosphonate-bd"/>
    <property type="match status" value="1"/>
</dbReference>
<dbReference type="Proteomes" id="UP000777002">
    <property type="component" value="Unassembled WGS sequence"/>
</dbReference>
<evidence type="ECO:0000313" key="12">
    <source>
        <dbReference type="Proteomes" id="UP000777002"/>
    </source>
</evidence>
<keyword evidence="12" id="KW-1185">Reference proteome</keyword>
<evidence type="ECO:0000256" key="2">
    <source>
        <dbReference type="ARBA" id="ARBA00012438"/>
    </source>
</evidence>
<dbReference type="Pfam" id="PF00512">
    <property type="entry name" value="HisKA"/>
    <property type="match status" value="1"/>
</dbReference>
<evidence type="ECO:0000313" key="11">
    <source>
        <dbReference type="EMBL" id="MBM6928306.1"/>
    </source>
</evidence>
<dbReference type="InterPro" id="IPR003594">
    <property type="entry name" value="HATPase_dom"/>
</dbReference>
<dbReference type="PROSITE" id="PS50109">
    <property type="entry name" value="HIS_KIN"/>
    <property type="match status" value="1"/>
</dbReference>
<keyword evidence="3" id="KW-0597">Phosphoprotein</keyword>
<evidence type="ECO:0000256" key="4">
    <source>
        <dbReference type="ARBA" id="ARBA00022679"/>
    </source>
</evidence>
<dbReference type="EC" id="2.7.13.3" evidence="2"/>
<dbReference type="InterPro" id="IPR036890">
    <property type="entry name" value="HATPase_C_sf"/>
</dbReference>
<evidence type="ECO:0000256" key="5">
    <source>
        <dbReference type="ARBA" id="ARBA00022741"/>
    </source>
</evidence>
<dbReference type="SUPFAM" id="SSF47384">
    <property type="entry name" value="Homodimeric domain of signal transducing histidine kinase"/>
    <property type="match status" value="1"/>
</dbReference>
<dbReference type="EMBL" id="JACJKX010000004">
    <property type="protein sequence ID" value="MBM6928306.1"/>
    <property type="molecule type" value="Genomic_DNA"/>
</dbReference>
<comment type="catalytic activity">
    <reaction evidence="1">
        <text>ATP + protein L-histidine = ADP + protein N-phospho-L-histidine.</text>
        <dbReference type="EC" id="2.7.13.3"/>
    </reaction>
</comment>
<evidence type="ECO:0000256" key="6">
    <source>
        <dbReference type="ARBA" id="ARBA00022777"/>
    </source>
</evidence>
<organism evidence="11 12">
    <name type="scientific">Parasutterella secunda</name>
    <dbReference type="NCBI Taxonomy" id="626947"/>
    <lineage>
        <taxon>Bacteria</taxon>
        <taxon>Pseudomonadati</taxon>
        <taxon>Pseudomonadota</taxon>
        <taxon>Betaproteobacteria</taxon>
        <taxon>Burkholderiales</taxon>
        <taxon>Sutterellaceae</taxon>
        <taxon>Parasutterella</taxon>
    </lineage>
</organism>
<name>A0ABS2GT07_9BURK</name>
<dbReference type="SMART" id="SM00388">
    <property type="entry name" value="HisKA"/>
    <property type="match status" value="1"/>
</dbReference>
<dbReference type="InterPro" id="IPR005467">
    <property type="entry name" value="His_kinase_dom"/>
</dbReference>
<sequence length="633" mass="71201">MRRFLITCVAIMVVIFSAMGVESLIMGDHNSILRQTLTSPVKQIIDGSRINSNQVVVAIDTQIDPYMQRTYFKATIDAIDKTVRGADKFLVLKFLDRDAIASMLVDNEIDFVISESDFYADLAFEDKVKAIAMLWRPQAKSPSYSTASTIVVSSDSTKIYTLTDIATGSYRVAGTAEESFAGFTVAKEPFVQKNLSWQAAFKNIAFTSNRDPLEVLNAVKTGNADVGIVPACFIEVAMIQNKAHLSDFRVINPQPVSDLACQHSTNAYPSLMVSYRNGVDSNYILEMTNALLGIKLPYGATWSMPENTRALYDLMYHLRIGPYNNVTYSAIYRTLSENRTIFITAIFLIVAGFFYNLIISVEVASRTKALKKALAEKDRISKQQEQTNEYISRLERTGIVGQMSSMIAHELKQPLATVSNYSRGLLRRIEKGTADKDTVIRILKEIEYHTERANDIVDHVRSYAKPHEVKREEHDIRDIVAKTVATFEKSGRTTVPVVVEGVQKAPIEADDWELELAILNLLKNSADAFTEVHPAMRDTSEDLIRIRIEDHEDTWWIRVIDNAKHVDEEFTKQFFQKLETTKAHGLGLGLSIVSSLAERHAGRVWAEPNPGRGVIVTIELQKYVPIEEKLKKL</sequence>
<dbReference type="Pfam" id="PF02518">
    <property type="entry name" value="HATPase_c"/>
    <property type="match status" value="1"/>
</dbReference>
<keyword evidence="9" id="KW-0472">Membrane</keyword>
<evidence type="ECO:0000256" key="1">
    <source>
        <dbReference type="ARBA" id="ARBA00000085"/>
    </source>
</evidence>
<dbReference type="SUPFAM" id="SSF53850">
    <property type="entry name" value="Periplasmic binding protein-like II"/>
    <property type="match status" value="1"/>
</dbReference>
<dbReference type="Gene3D" id="3.30.565.10">
    <property type="entry name" value="Histidine kinase-like ATPase, C-terminal domain"/>
    <property type="match status" value="1"/>
</dbReference>
<dbReference type="SMART" id="SM00387">
    <property type="entry name" value="HATPase_c"/>
    <property type="match status" value="1"/>
</dbReference>
<dbReference type="SUPFAM" id="SSF55874">
    <property type="entry name" value="ATPase domain of HSP90 chaperone/DNA topoisomerase II/histidine kinase"/>
    <property type="match status" value="1"/>
</dbReference>
<accession>A0ABS2GT07</accession>
<keyword evidence="4" id="KW-0808">Transferase</keyword>
<gene>
    <name evidence="11" type="ORF">H5985_03340</name>
</gene>
<evidence type="ECO:0000256" key="3">
    <source>
        <dbReference type="ARBA" id="ARBA00022553"/>
    </source>
</evidence>
<feature type="domain" description="Histidine kinase" evidence="10">
    <location>
        <begin position="406"/>
        <end position="624"/>
    </location>
</feature>
<evidence type="ECO:0000256" key="9">
    <source>
        <dbReference type="SAM" id="Phobius"/>
    </source>
</evidence>